<evidence type="ECO:0000256" key="5">
    <source>
        <dbReference type="HAMAP-Rule" id="MF_01928"/>
    </source>
</evidence>
<reference evidence="8 9" key="1">
    <citation type="journal article" date="2010" name="Stand. Genomic Sci.">
        <title>Complete genome sequence of Intrasporangium calvum type strain (7 KIP).</title>
        <authorList>
            <person name="Del Rio T.G."/>
            <person name="Chertkov O."/>
            <person name="Yasawong M."/>
            <person name="Lucas S."/>
            <person name="Deshpande S."/>
            <person name="Cheng J.F."/>
            <person name="Detter C."/>
            <person name="Tapia R."/>
            <person name="Han C."/>
            <person name="Goodwin L."/>
            <person name="Pitluck S."/>
            <person name="Liolios K."/>
            <person name="Ivanova N."/>
            <person name="Mavromatis K."/>
            <person name="Pati A."/>
            <person name="Chen A."/>
            <person name="Palaniappan K."/>
            <person name="Land M."/>
            <person name="Hauser L."/>
            <person name="Chang Y.J."/>
            <person name="Jeffries C.D."/>
            <person name="Rohde M."/>
            <person name="Pukall R."/>
            <person name="Sikorski J."/>
            <person name="Goker M."/>
            <person name="Woyke T."/>
            <person name="Bristow J."/>
            <person name="Eisen J.A."/>
            <person name="Markowitz V."/>
            <person name="Hugenholtz P."/>
            <person name="Kyrpides N.C."/>
            <person name="Klenk H.P."/>
            <person name="Lapidus A."/>
        </authorList>
    </citation>
    <scope>NUCLEOTIDE SEQUENCE [LARGE SCALE GENOMIC DNA]</scope>
    <source>
        <strain evidence="9">ATCC 23552 / DSM 43043 / JCM 3097 / NBRC 12989 / 7 KIP</strain>
    </source>
</reference>
<dbReference type="GO" id="GO:0004638">
    <property type="term" value="F:phosphoribosylaminoimidazole carboxylase activity"/>
    <property type="evidence" value="ECO:0007669"/>
    <property type="project" value="InterPro"/>
</dbReference>
<keyword evidence="3 5" id="KW-0658">Purine biosynthesis</keyword>
<keyword evidence="1 5" id="KW-0436">Ligase</keyword>
<comment type="subunit">
    <text evidence="5 6">Homodimer.</text>
</comment>
<dbReference type="GO" id="GO:0046872">
    <property type="term" value="F:metal ion binding"/>
    <property type="evidence" value="ECO:0007669"/>
    <property type="project" value="InterPro"/>
</dbReference>
<feature type="binding site" evidence="5">
    <location>
        <position position="199"/>
    </location>
    <ligand>
        <name>ATP</name>
        <dbReference type="ChEBI" id="CHEBI:30616"/>
    </ligand>
</feature>
<dbReference type="InterPro" id="IPR013815">
    <property type="entry name" value="ATP_grasp_subdomain_1"/>
</dbReference>
<dbReference type="EC" id="6.3.4.18" evidence="5 6"/>
<dbReference type="KEGG" id="ica:Intca_1251"/>
<dbReference type="InterPro" id="IPR003135">
    <property type="entry name" value="ATP-grasp_carboxylate-amine"/>
</dbReference>
<dbReference type="FunFam" id="3.30.470.20:FF:000029">
    <property type="entry name" value="N5-carboxyaminoimidazole ribonucleotide synthase"/>
    <property type="match status" value="1"/>
</dbReference>
<keyword evidence="2 5" id="KW-0547">Nucleotide-binding</keyword>
<dbReference type="PROSITE" id="PS50975">
    <property type="entry name" value="ATP_GRASP"/>
    <property type="match status" value="1"/>
</dbReference>
<evidence type="ECO:0000259" key="7">
    <source>
        <dbReference type="PROSITE" id="PS50975"/>
    </source>
</evidence>
<dbReference type="NCBIfam" id="TIGR01161">
    <property type="entry name" value="purK"/>
    <property type="match status" value="1"/>
</dbReference>
<sequence>MTEPKRAPGGFPVVGVVGGGQLARMMQGPAIELGIQLSVLAEDEVAAAALVVPSSPVGRHTELDHVLEFARSCDVVAFDHEHVPQSVLESLENEGIVMHPSRTALRFAQDKLAMRRRLTDLGIACPRWAVARVAADVDRFGAEVGWPVIVKTPRGGYDGKGVMLASSSADVADWLTHVGEPGPMSEGLLLEERVDFTRELAALVARSPSGQAAAWPVVETVQTGGICTEVLAPAPGIDPDLAAVATEAALRVAGELGVTGVLAVEMFEVPGPDGRPGYVVNELAMRPHNSGHWSMDGAVTGQFEQHLRAVLDLPLGDPRPHAPWTAMANVLGGDYPELYPAYRHIMARDPQAKVHMYGKGVRPGRKLGHVNVSGPDLAEVRDRARHAADFLQGVITE</sequence>
<dbReference type="Gene3D" id="3.30.470.20">
    <property type="entry name" value="ATP-grasp fold, B domain"/>
    <property type="match status" value="1"/>
</dbReference>
<dbReference type="GO" id="GO:0034028">
    <property type="term" value="F:5-(carboxyamino)imidazole ribonucleotide synthase activity"/>
    <property type="evidence" value="ECO:0007669"/>
    <property type="project" value="UniProtKB-UniRule"/>
</dbReference>
<dbReference type="InterPro" id="IPR040686">
    <property type="entry name" value="PurK_C"/>
</dbReference>
<dbReference type="HOGENOM" id="CLU_011534_0_2_11"/>
<dbReference type="SUPFAM" id="SSF51246">
    <property type="entry name" value="Rudiment single hybrid motif"/>
    <property type="match status" value="1"/>
</dbReference>
<dbReference type="AlphaFoldDB" id="E6SFM4"/>
<dbReference type="GO" id="GO:0006189">
    <property type="term" value="P:'de novo' IMP biosynthetic process"/>
    <property type="evidence" value="ECO:0007669"/>
    <property type="project" value="UniProtKB-UniRule"/>
</dbReference>
<evidence type="ECO:0000256" key="2">
    <source>
        <dbReference type="ARBA" id="ARBA00022741"/>
    </source>
</evidence>
<dbReference type="InterPro" id="IPR054350">
    <property type="entry name" value="PurT/PurK_preATP-grasp"/>
</dbReference>
<dbReference type="PANTHER" id="PTHR11609:SF5">
    <property type="entry name" value="PHOSPHORIBOSYLAMINOIMIDAZOLE CARBOXYLASE"/>
    <property type="match status" value="1"/>
</dbReference>
<comment type="similarity">
    <text evidence="5 6">Belongs to the PurK/PurT family.</text>
</comment>
<dbReference type="InterPro" id="IPR016185">
    <property type="entry name" value="PreATP-grasp_dom_sf"/>
</dbReference>
<dbReference type="HAMAP" id="MF_01928">
    <property type="entry name" value="PurK"/>
    <property type="match status" value="1"/>
</dbReference>
<comment type="catalytic activity">
    <reaction evidence="5 6">
        <text>5-amino-1-(5-phospho-beta-D-ribosyl)imidazole + hydrogencarbonate + ATP = 5-carboxyamino-1-(5-phospho-D-ribosyl)imidazole + ADP + phosphate + 2 H(+)</text>
        <dbReference type="Rhea" id="RHEA:19317"/>
        <dbReference type="ChEBI" id="CHEBI:15378"/>
        <dbReference type="ChEBI" id="CHEBI:17544"/>
        <dbReference type="ChEBI" id="CHEBI:30616"/>
        <dbReference type="ChEBI" id="CHEBI:43474"/>
        <dbReference type="ChEBI" id="CHEBI:58730"/>
        <dbReference type="ChEBI" id="CHEBI:137981"/>
        <dbReference type="ChEBI" id="CHEBI:456216"/>
        <dbReference type="EC" id="6.3.4.18"/>
    </reaction>
</comment>
<name>E6SFM4_INTC7</name>
<gene>
    <name evidence="5 6" type="primary">purK</name>
    <name evidence="8" type="ordered locus">Intca_1251</name>
</gene>
<evidence type="ECO:0000256" key="3">
    <source>
        <dbReference type="ARBA" id="ARBA00022755"/>
    </source>
</evidence>
<dbReference type="Gene3D" id="3.40.50.20">
    <property type="match status" value="1"/>
</dbReference>
<dbReference type="EMBL" id="CP002343">
    <property type="protein sequence ID" value="ADU47769.1"/>
    <property type="molecule type" value="Genomic_DNA"/>
</dbReference>
<dbReference type="STRING" id="710696.Intca_1251"/>
<dbReference type="InterPro" id="IPR005875">
    <property type="entry name" value="PurK"/>
</dbReference>
<organism evidence="8 9">
    <name type="scientific">Intrasporangium calvum (strain ATCC 23552 / DSM 43043 / JCM 3097 / NBRC 12989 / NCIMB 10167 / NRRL B-3866 / 7 KIP)</name>
    <dbReference type="NCBI Taxonomy" id="710696"/>
    <lineage>
        <taxon>Bacteria</taxon>
        <taxon>Bacillati</taxon>
        <taxon>Actinomycetota</taxon>
        <taxon>Actinomycetes</taxon>
        <taxon>Micrococcales</taxon>
        <taxon>Intrasporangiaceae</taxon>
        <taxon>Intrasporangium</taxon>
    </lineage>
</organism>
<dbReference type="InterPro" id="IPR011761">
    <property type="entry name" value="ATP-grasp"/>
</dbReference>
<dbReference type="Proteomes" id="UP000008914">
    <property type="component" value="Chromosome"/>
</dbReference>
<keyword evidence="8" id="KW-0456">Lyase</keyword>
<keyword evidence="4 5" id="KW-0067">ATP-binding</keyword>
<dbReference type="GO" id="GO:0005524">
    <property type="term" value="F:ATP binding"/>
    <property type="evidence" value="ECO:0007669"/>
    <property type="project" value="UniProtKB-UniRule"/>
</dbReference>
<feature type="binding site" evidence="5">
    <location>
        <position position="151"/>
    </location>
    <ligand>
        <name>ATP</name>
        <dbReference type="ChEBI" id="CHEBI:30616"/>
    </ligand>
</feature>
<dbReference type="NCBIfam" id="NF004679">
    <property type="entry name" value="PRK06019.1-5"/>
    <property type="match status" value="1"/>
</dbReference>
<evidence type="ECO:0000256" key="6">
    <source>
        <dbReference type="RuleBase" id="RU361200"/>
    </source>
</evidence>
<protein>
    <recommendedName>
        <fullName evidence="5 6">N5-carboxyaminoimidazole ribonucleotide synthase</fullName>
        <shortName evidence="5 6">N5-CAIR synthase</shortName>
        <ecNumber evidence="5 6">6.3.4.18</ecNumber>
    </recommendedName>
    <alternativeName>
        <fullName evidence="5 6">5-(carboxyamino)imidazole ribonucleotide synthetase</fullName>
    </alternativeName>
</protein>
<proteinExistence type="inferred from homology"/>
<feature type="binding site" evidence="5">
    <location>
        <begin position="191"/>
        <end position="194"/>
    </location>
    <ligand>
        <name>ATP</name>
        <dbReference type="ChEBI" id="CHEBI:30616"/>
    </ligand>
</feature>
<dbReference type="NCBIfam" id="NF004680">
    <property type="entry name" value="PRK06019.1-6"/>
    <property type="match status" value="1"/>
</dbReference>
<dbReference type="RefSeq" id="WP_013492085.1">
    <property type="nucleotide sequence ID" value="NC_014830.1"/>
</dbReference>
<dbReference type="Pfam" id="PF17769">
    <property type="entry name" value="PurK_C"/>
    <property type="match status" value="1"/>
</dbReference>
<dbReference type="UniPathway" id="UPA00074">
    <property type="reaction ID" value="UER00942"/>
</dbReference>
<comment type="function">
    <text evidence="5">Catalyzes the ATP-dependent conversion of 5-aminoimidazole ribonucleotide (AIR) and HCO(3)(-) to N5-carboxyaminoimidazole ribonucleotide (N5-CAIR).</text>
</comment>
<feature type="binding site" evidence="5">
    <location>
        <begin position="281"/>
        <end position="282"/>
    </location>
    <ligand>
        <name>ATP</name>
        <dbReference type="ChEBI" id="CHEBI:30616"/>
    </ligand>
</feature>
<evidence type="ECO:0000256" key="1">
    <source>
        <dbReference type="ARBA" id="ARBA00022598"/>
    </source>
</evidence>
<comment type="function">
    <text evidence="6">Catalyzes the ATP-dependent conversion of 5-aminoimidazole ribonucleotide (AIR) and HCO(3)- to N5-carboxyaminoimidazole ribonucleotide (N5-CAIR).</text>
</comment>
<dbReference type="OrthoDB" id="9804625at2"/>
<evidence type="ECO:0000313" key="8">
    <source>
        <dbReference type="EMBL" id="ADU47769.1"/>
    </source>
</evidence>
<comment type="pathway">
    <text evidence="5 6">Purine metabolism; IMP biosynthesis via de novo pathway; 5-amino-1-(5-phospho-D-ribosyl)imidazole-4-carboxylate from 5-amino-1-(5-phospho-D-ribosyl)imidazole (N5-CAIR route): step 1/2.</text>
</comment>
<dbReference type="PANTHER" id="PTHR11609">
    <property type="entry name" value="PURINE BIOSYNTHESIS PROTEIN 6/7, PUR6/7"/>
    <property type="match status" value="1"/>
</dbReference>
<dbReference type="SUPFAM" id="SSF52440">
    <property type="entry name" value="PreATP-grasp domain"/>
    <property type="match status" value="1"/>
</dbReference>
<evidence type="ECO:0000256" key="4">
    <source>
        <dbReference type="ARBA" id="ARBA00022840"/>
    </source>
</evidence>
<dbReference type="SUPFAM" id="SSF56059">
    <property type="entry name" value="Glutathione synthetase ATP-binding domain-like"/>
    <property type="match status" value="1"/>
</dbReference>
<dbReference type="Gene3D" id="3.30.1490.20">
    <property type="entry name" value="ATP-grasp fold, A domain"/>
    <property type="match status" value="1"/>
</dbReference>
<dbReference type="GO" id="GO:0005829">
    <property type="term" value="C:cytosol"/>
    <property type="evidence" value="ECO:0007669"/>
    <property type="project" value="TreeGrafter"/>
</dbReference>
<feature type="domain" description="ATP-grasp" evidence="7">
    <location>
        <begin position="115"/>
        <end position="311"/>
    </location>
</feature>
<feature type="binding site" evidence="5">
    <location>
        <position position="111"/>
    </location>
    <ligand>
        <name>ATP</name>
        <dbReference type="ChEBI" id="CHEBI:30616"/>
    </ligand>
</feature>
<dbReference type="Pfam" id="PF22660">
    <property type="entry name" value="RS_preATP-grasp-like"/>
    <property type="match status" value="1"/>
</dbReference>
<comment type="caution">
    <text evidence="5">Lacks conserved residue(s) required for the propagation of feature annotation.</text>
</comment>
<dbReference type="InterPro" id="IPR011054">
    <property type="entry name" value="Rudment_hybrid_motif"/>
</dbReference>
<evidence type="ECO:0000313" key="9">
    <source>
        <dbReference type="Proteomes" id="UP000008914"/>
    </source>
</evidence>
<dbReference type="eggNOG" id="COG0026">
    <property type="taxonomic scope" value="Bacteria"/>
</dbReference>
<keyword evidence="9" id="KW-1185">Reference proteome</keyword>
<dbReference type="Pfam" id="PF02222">
    <property type="entry name" value="ATP-grasp"/>
    <property type="match status" value="1"/>
</dbReference>
<accession>E6SFM4</accession>